<proteinExistence type="predicted"/>
<organism evidence="3 4">
    <name type="scientific">Hymenobacter lucidus</name>
    <dbReference type="NCBI Taxonomy" id="2880930"/>
    <lineage>
        <taxon>Bacteria</taxon>
        <taxon>Pseudomonadati</taxon>
        <taxon>Bacteroidota</taxon>
        <taxon>Cytophagia</taxon>
        <taxon>Cytophagales</taxon>
        <taxon>Hymenobacteraceae</taxon>
        <taxon>Hymenobacter</taxon>
    </lineage>
</organism>
<keyword evidence="4" id="KW-1185">Reference proteome</keyword>
<sequence>MSDYTNEGALRQLLGLTQQVLAIYLRVSRELLAQVELGRRSLPLAALERLTPLLTRLHGAGGLASIEPPLAPSETNPQHSAAEQQEIRQRLRTCRHKAGNSRYQLENMRRQARPFHRRLALLAPLLAALPPPTGPDPDEQDRRWYTHRLEDANWRLSSCGTLAQGRLEATILALDTEIAALEKLLPAALE</sequence>
<feature type="domain" description="HTH cro/C1-type" evidence="2">
    <location>
        <begin position="9"/>
        <end position="50"/>
    </location>
</feature>
<feature type="compositionally biased region" description="Polar residues" evidence="1">
    <location>
        <begin position="73"/>
        <end position="83"/>
    </location>
</feature>
<dbReference type="CDD" id="cd00093">
    <property type="entry name" value="HTH_XRE"/>
    <property type="match status" value="1"/>
</dbReference>
<feature type="region of interest" description="Disordered" evidence="1">
    <location>
        <begin position="65"/>
        <end position="86"/>
    </location>
</feature>
<dbReference type="InterPro" id="IPR001387">
    <property type="entry name" value="Cro/C1-type_HTH"/>
</dbReference>
<dbReference type="SUPFAM" id="SSF47413">
    <property type="entry name" value="lambda repressor-like DNA-binding domains"/>
    <property type="match status" value="1"/>
</dbReference>
<dbReference type="RefSeq" id="WP_226178732.1">
    <property type="nucleotide sequence ID" value="NZ_JAJADR010000006.1"/>
</dbReference>
<dbReference type="InterPro" id="IPR010982">
    <property type="entry name" value="Lambda_DNA-bd_dom_sf"/>
</dbReference>
<dbReference type="Gene3D" id="1.10.260.40">
    <property type="entry name" value="lambda repressor-like DNA-binding domains"/>
    <property type="match status" value="1"/>
</dbReference>
<name>A0ABS8AWX4_9BACT</name>
<comment type="caution">
    <text evidence="3">The sequence shown here is derived from an EMBL/GenBank/DDBJ whole genome shotgun (WGS) entry which is preliminary data.</text>
</comment>
<accession>A0ABS8AWX4</accession>
<protein>
    <recommendedName>
        <fullName evidence="2">HTH cro/C1-type domain-containing protein</fullName>
    </recommendedName>
</protein>
<dbReference type="PROSITE" id="PS50943">
    <property type="entry name" value="HTH_CROC1"/>
    <property type="match status" value="1"/>
</dbReference>
<evidence type="ECO:0000256" key="1">
    <source>
        <dbReference type="SAM" id="MobiDB-lite"/>
    </source>
</evidence>
<evidence type="ECO:0000259" key="2">
    <source>
        <dbReference type="PROSITE" id="PS50943"/>
    </source>
</evidence>
<reference evidence="3" key="1">
    <citation type="submission" date="2021-10" db="EMBL/GenBank/DDBJ databases">
        <authorList>
            <person name="Dean J.D."/>
            <person name="Kim M.K."/>
            <person name="Newey C.N."/>
            <person name="Stoker T.S."/>
            <person name="Thompson D.W."/>
            <person name="Grose J.H."/>
        </authorList>
    </citation>
    <scope>NUCLEOTIDE SEQUENCE</scope>
    <source>
        <strain evidence="3">BT178</strain>
    </source>
</reference>
<dbReference type="EMBL" id="JAJADR010000006">
    <property type="protein sequence ID" value="MCB2410292.1"/>
    <property type="molecule type" value="Genomic_DNA"/>
</dbReference>
<gene>
    <name evidence="3" type="ORF">LGH74_20030</name>
</gene>
<evidence type="ECO:0000313" key="4">
    <source>
        <dbReference type="Proteomes" id="UP001165296"/>
    </source>
</evidence>
<dbReference type="Proteomes" id="UP001165296">
    <property type="component" value="Unassembled WGS sequence"/>
</dbReference>
<evidence type="ECO:0000313" key="3">
    <source>
        <dbReference type="EMBL" id="MCB2410292.1"/>
    </source>
</evidence>